<dbReference type="InterPro" id="IPR029787">
    <property type="entry name" value="Nucleotide_cyclase"/>
</dbReference>
<feature type="transmembrane region" description="Helical" evidence="4">
    <location>
        <begin position="38"/>
        <end position="58"/>
    </location>
</feature>
<dbReference type="InterPro" id="IPR043128">
    <property type="entry name" value="Rev_trsase/Diguanyl_cyclase"/>
</dbReference>
<dbReference type="GO" id="GO:0052621">
    <property type="term" value="F:diguanylate cyclase activity"/>
    <property type="evidence" value="ECO:0007669"/>
    <property type="project" value="UniProtKB-EC"/>
</dbReference>
<dbReference type="NCBIfam" id="TIGR00254">
    <property type="entry name" value="GGDEF"/>
    <property type="match status" value="1"/>
</dbReference>
<protein>
    <recommendedName>
        <fullName evidence="1">diguanylate cyclase</fullName>
        <ecNumber evidence="1">2.7.7.65</ecNumber>
    </recommendedName>
</protein>
<dbReference type="EC" id="2.7.7.65" evidence="1"/>
<name>A0A1I7NRJ1_9HYPH</name>
<keyword evidence="4" id="KW-0472">Membrane</keyword>
<feature type="transmembrane region" description="Helical" evidence="4">
    <location>
        <begin position="95"/>
        <end position="116"/>
    </location>
</feature>
<dbReference type="Proteomes" id="UP000199423">
    <property type="component" value="Unassembled WGS sequence"/>
</dbReference>
<sequence length="395" mass="43866">MCNKSQADVLFSETNPLATLELSKIMSASALKQLPSSAIIMLGSIAAICSTFLLWHLLMHTQIDVTAISSWSDVSWQIAEVDSRGRIVRLGSHPFALAILFGAVTAGCMSFAWGAVQFFRGGFAADKEVDERLSERLEKVGQELDDEVFSVMRLLKEHLELSGTHSDSLTKVSNTLVSSTSPERVRSIIQMLISENKKVQNEVRDLNTRLQQSQQQIEKLRVSLSDSHKLGMLDAVTSLKNRHWLEIHLPKEVGTANETKGSLSLIMADVDHFKRINDSFGHAVGDEILRRFAELLSKNIKGRDTAARYGGEEFIILLPQTRLEGAKNLGEQIRGELENKKWMHHRTGQPIGKVTASFGVAELRPGEDCYALLDRADSKLYEAKAGGRNRIVADE</sequence>
<gene>
    <name evidence="6" type="ORF">SAMN04488557_3041</name>
</gene>
<evidence type="ECO:0000313" key="6">
    <source>
        <dbReference type="EMBL" id="SFV37198.1"/>
    </source>
</evidence>
<proteinExistence type="predicted"/>
<evidence type="ECO:0000256" key="4">
    <source>
        <dbReference type="SAM" id="Phobius"/>
    </source>
</evidence>
<evidence type="ECO:0000256" key="1">
    <source>
        <dbReference type="ARBA" id="ARBA00012528"/>
    </source>
</evidence>
<keyword evidence="4" id="KW-0812">Transmembrane</keyword>
<keyword evidence="4" id="KW-1133">Transmembrane helix</keyword>
<evidence type="ECO:0000256" key="2">
    <source>
        <dbReference type="ARBA" id="ARBA00034247"/>
    </source>
</evidence>
<keyword evidence="7" id="KW-1185">Reference proteome</keyword>
<dbReference type="PANTHER" id="PTHR45138">
    <property type="entry name" value="REGULATORY COMPONENTS OF SENSORY TRANSDUCTION SYSTEM"/>
    <property type="match status" value="1"/>
</dbReference>
<feature type="coiled-coil region" evidence="3">
    <location>
        <begin position="189"/>
        <end position="223"/>
    </location>
</feature>
<reference evidence="7" key="1">
    <citation type="submission" date="2016-10" db="EMBL/GenBank/DDBJ databases">
        <authorList>
            <person name="Varghese N."/>
            <person name="Submissions S."/>
        </authorList>
    </citation>
    <scope>NUCLEOTIDE SEQUENCE [LARGE SCALE GENOMIC DNA]</scope>
    <source>
        <strain evidence="7">DSM 1565</strain>
    </source>
</reference>
<dbReference type="SUPFAM" id="SSF55073">
    <property type="entry name" value="Nucleotide cyclase"/>
    <property type="match status" value="1"/>
</dbReference>
<evidence type="ECO:0000256" key="3">
    <source>
        <dbReference type="SAM" id="Coils"/>
    </source>
</evidence>
<dbReference type="SMART" id="SM00267">
    <property type="entry name" value="GGDEF"/>
    <property type="match status" value="1"/>
</dbReference>
<feature type="domain" description="GGDEF" evidence="5">
    <location>
        <begin position="261"/>
        <end position="395"/>
    </location>
</feature>
<dbReference type="PROSITE" id="PS50887">
    <property type="entry name" value="GGDEF"/>
    <property type="match status" value="1"/>
</dbReference>
<comment type="catalytic activity">
    <reaction evidence="2">
        <text>2 GTP = 3',3'-c-di-GMP + 2 diphosphate</text>
        <dbReference type="Rhea" id="RHEA:24898"/>
        <dbReference type="ChEBI" id="CHEBI:33019"/>
        <dbReference type="ChEBI" id="CHEBI:37565"/>
        <dbReference type="ChEBI" id="CHEBI:58805"/>
        <dbReference type="EC" id="2.7.7.65"/>
    </reaction>
</comment>
<keyword evidence="3" id="KW-0175">Coiled coil</keyword>
<dbReference type="Gene3D" id="3.30.70.270">
    <property type="match status" value="1"/>
</dbReference>
<dbReference type="InterPro" id="IPR000160">
    <property type="entry name" value="GGDEF_dom"/>
</dbReference>
<dbReference type="PANTHER" id="PTHR45138:SF9">
    <property type="entry name" value="DIGUANYLATE CYCLASE DGCM-RELATED"/>
    <property type="match status" value="1"/>
</dbReference>
<dbReference type="STRING" id="51670.SAMN04488557_3041"/>
<organism evidence="6 7">
    <name type="scientific">Hyphomicrobium facile</name>
    <dbReference type="NCBI Taxonomy" id="51670"/>
    <lineage>
        <taxon>Bacteria</taxon>
        <taxon>Pseudomonadati</taxon>
        <taxon>Pseudomonadota</taxon>
        <taxon>Alphaproteobacteria</taxon>
        <taxon>Hyphomicrobiales</taxon>
        <taxon>Hyphomicrobiaceae</taxon>
        <taxon>Hyphomicrobium</taxon>
    </lineage>
</organism>
<evidence type="ECO:0000313" key="7">
    <source>
        <dbReference type="Proteomes" id="UP000199423"/>
    </source>
</evidence>
<dbReference type="Pfam" id="PF00990">
    <property type="entry name" value="GGDEF"/>
    <property type="match status" value="1"/>
</dbReference>
<dbReference type="EMBL" id="FPCH01000003">
    <property type="protein sequence ID" value="SFV37198.1"/>
    <property type="molecule type" value="Genomic_DNA"/>
</dbReference>
<dbReference type="FunFam" id="3.30.70.270:FF:000001">
    <property type="entry name" value="Diguanylate cyclase domain protein"/>
    <property type="match status" value="1"/>
</dbReference>
<dbReference type="AlphaFoldDB" id="A0A1I7NRJ1"/>
<accession>A0A1I7NRJ1</accession>
<evidence type="ECO:0000259" key="5">
    <source>
        <dbReference type="PROSITE" id="PS50887"/>
    </source>
</evidence>
<dbReference type="InterPro" id="IPR050469">
    <property type="entry name" value="Diguanylate_Cyclase"/>
</dbReference>
<dbReference type="CDD" id="cd01949">
    <property type="entry name" value="GGDEF"/>
    <property type="match status" value="1"/>
</dbReference>